<accession>A0A1G8M074</accession>
<dbReference type="InterPro" id="IPR000780">
    <property type="entry name" value="CheR_MeTrfase"/>
</dbReference>
<evidence type="ECO:0000256" key="11">
    <source>
        <dbReference type="SAM" id="Coils"/>
    </source>
</evidence>
<keyword evidence="7" id="KW-0547">Nucleotide-binding</keyword>
<feature type="domain" description="CheR-type methyltransferase" evidence="15">
    <location>
        <begin position="211"/>
        <end position="450"/>
    </location>
</feature>
<feature type="domain" description="PAC" evidence="13">
    <location>
        <begin position="675"/>
        <end position="725"/>
    </location>
</feature>
<dbReference type="GO" id="GO:0005524">
    <property type="term" value="F:ATP binding"/>
    <property type="evidence" value="ECO:0007669"/>
    <property type="project" value="UniProtKB-KW"/>
</dbReference>
<dbReference type="RefSeq" id="WP_089846318.1">
    <property type="nucleotide sequence ID" value="NZ_FNEJ01000007.1"/>
</dbReference>
<dbReference type="PROSITE" id="PS50123">
    <property type="entry name" value="CHER"/>
    <property type="match status" value="1"/>
</dbReference>
<organism evidence="16 17">
    <name type="scientific">Salipiger marinus</name>
    <dbReference type="NCBI Taxonomy" id="555512"/>
    <lineage>
        <taxon>Bacteria</taxon>
        <taxon>Pseudomonadati</taxon>
        <taxon>Pseudomonadota</taxon>
        <taxon>Alphaproteobacteria</taxon>
        <taxon>Rhodobacterales</taxon>
        <taxon>Roseobacteraceae</taxon>
        <taxon>Salipiger</taxon>
    </lineage>
</organism>
<dbReference type="Pfam" id="PF13596">
    <property type="entry name" value="PAS_10"/>
    <property type="match status" value="1"/>
</dbReference>
<dbReference type="InterPro" id="IPR022641">
    <property type="entry name" value="CheR_N"/>
</dbReference>
<dbReference type="GO" id="GO:0006935">
    <property type="term" value="P:chemotaxis"/>
    <property type="evidence" value="ECO:0007669"/>
    <property type="project" value="UniProtKB-UniRule"/>
</dbReference>
<dbReference type="InterPro" id="IPR035909">
    <property type="entry name" value="CheB_C"/>
</dbReference>
<dbReference type="SUPFAM" id="SSF53335">
    <property type="entry name" value="S-adenosyl-L-methionine-dependent methyltransferases"/>
    <property type="match status" value="1"/>
</dbReference>
<dbReference type="Gene3D" id="3.40.50.150">
    <property type="entry name" value="Vaccinia Virus protein VP39"/>
    <property type="match status" value="1"/>
</dbReference>
<dbReference type="SUPFAM" id="SSF47757">
    <property type="entry name" value="Chemotaxis receptor methyltransferase CheR, N-terminal domain"/>
    <property type="match status" value="1"/>
</dbReference>
<dbReference type="SUPFAM" id="SSF55785">
    <property type="entry name" value="PYP-like sensor domain (PAS domain)"/>
    <property type="match status" value="2"/>
</dbReference>
<keyword evidence="4" id="KW-0489">Methyltransferase</keyword>
<dbReference type="GO" id="GO:0008983">
    <property type="term" value="F:protein-glutamate O-methyltransferase activity"/>
    <property type="evidence" value="ECO:0007669"/>
    <property type="project" value="UniProtKB-EC"/>
</dbReference>
<dbReference type="Proteomes" id="UP000199093">
    <property type="component" value="Unassembled WGS sequence"/>
</dbReference>
<dbReference type="EMBL" id="FNEJ01000007">
    <property type="protein sequence ID" value="SDI61338.1"/>
    <property type="molecule type" value="Genomic_DNA"/>
</dbReference>
<feature type="coiled-coil region" evidence="11">
    <location>
        <begin position="525"/>
        <end position="605"/>
    </location>
</feature>
<dbReference type="PANTHER" id="PTHR24422:SF27">
    <property type="entry name" value="PROTEIN-GLUTAMATE O-METHYLTRANSFERASE"/>
    <property type="match status" value="1"/>
</dbReference>
<dbReference type="InterPro" id="IPR036890">
    <property type="entry name" value="HATPase_C_sf"/>
</dbReference>
<evidence type="ECO:0000256" key="8">
    <source>
        <dbReference type="ARBA" id="ARBA00022777"/>
    </source>
</evidence>
<dbReference type="PROSITE" id="PS50113">
    <property type="entry name" value="PAC"/>
    <property type="match status" value="1"/>
</dbReference>
<keyword evidence="6" id="KW-0949">S-adenosyl-L-methionine</keyword>
<evidence type="ECO:0000256" key="9">
    <source>
        <dbReference type="ARBA" id="ARBA00022840"/>
    </source>
</evidence>
<keyword evidence="3" id="KW-0597">Phosphoprotein</keyword>
<feature type="region of interest" description="Disordered" evidence="12">
    <location>
        <begin position="474"/>
        <end position="507"/>
    </location>
</feature>
<dbReference type="CDD" id="cd02440">
    <property type="entry name" value="AdoMet_MTases"/>
    <property type="match status" value="1"/>
</dbReference>
<evidence type="ECO:0000256" key="6">
    <source>
        <dbReference type="ARBA" id="ARBA00022691"/>
    </source>
</evidence>
<dbReference type="InterPro" id="IPR022642">
    <property type="entry name" value="CheR_C"/>
</dbReference>
<dbReference type="CDD" id="cd16434">
    <property type="entry name" value="CheB-CheR_fusion"/>
    <property type="match status" value="1"/>
</dbReference>
<dbReference type="SUPFAM" id="SSF52738">
    <property type="entry name" value="Methylesterase CheB, C-terminal domain"/>
    <property type="match status" value="1"/>
</dbReference>
<comment type="catalytic activity">
    <reaction evidence="2">
        <text>L-glutamyl-[protein] + S-adenosyl-L-methionine = [protein]-L-glutamate 5-O-methyl ester + S-adenosyl-L-homocysteine</text>
        <dbReference type="Rhea" id="RHEA:24452"/>
        <dbReference type="Rhea" id="RHEA-COMP:10208"/>
        <dbReference type="Rhea" id="RHEA-COMP:10311"/>
        <dbReference type="ChEBI" id="CHEBI:29973"/>
        <dbReference type="ChEBI" id="CHEBI:57856"/>
        <dbReference type="ChEBI" id="CHEBI:59789"/>
        <dbReference type="ChEBI" id="CHEBI:82795"/>
        <dbReference type="EC" id="2.1.1.80"/>
    </reaction>
</comment>
<keyword evidence="8" id="KW-0418">Kinase</keyword>
<keyword evidence="17" id="KW-1185">Reference proteome</keyword>
<dbReference type="GO" id="GO:0005737">
    <property type="term" value="C:cytoplasm"/>
    <property type="evidence" value="ECO:0007669"/>
    <property type="project" value="InterPro"/>
</dbReference>
<dbReference type="InterPro" id="IPR011102">
    <property type="entry name" value="Sig_transdc_His_kinase_HWE"/>
</dbReference>
<dbReference type="Pfam" id="PF03705">
    <property type="entry name" value="CheR_N"/>
    <property type="match status" value="1"/>
</dbReference>
<dbReference type="PRINTS" id="PR00996">
    <property type="entry name" value="CHERMTFRASE"/>
</dbReference>
<comment type="catalytic activity">
    <reaction evidence="1">
        <text>ATP + protein L-histidine = ADP + protein N-phospho-L-histidine.</text>
        <dbReference type="EC" id="2.7.13.3"/>
    </reaction>
</comment>
<dbReference type="GO" id="GO:0004673">
    <property type="term" value="F:protein histidine kinase activity"/>
    <property type="evidence" value="ECO:0007669"/>
    <property type="project" value="UniProtKB-EC"/>
</dbReference>
<reference evidence="16 17" key="1">
    <citation type="submission" date="2016-10" db="EMBL/GenBank/DDBJ databases">
        <authorList>
            <person name="de Groot N.N."/>
        </authorList>
    </citation>
    <scope>NUCLEOTIDE SEQUENCE [LARGE SCALE GENOMIC DNA]</scope>
    <source>
        <strain evidence="16 17">DSM 26424</strain>
    </source>
</reference>
<evidence type="ECO:0000256" key="1">
    <source>
        <dbReference type="ARBA" id="ARBA00000085"/>
    </source>
</evidence>
<dbReference type="InterPro" id="IPR029063">
    <property type="entry name" value="SAM-dependent_MTases_sf"/>
</dbReference>
<gene>
    <name evidence="16" type="ORF">SAMN04487993_1007103</name>
</gene>
<dbReference type="InterPro" id="IPR036804">
    <property type="entry name" value="CheR_N_sf"/>
</dbReference>
<dbReference type="Pfam" id="PF01339">
    <property type="entry name" value="CheB_methylest"/>
    <property type="match status" value="1"/>
</dbReference>
<dbReference type="Gene3D" id="1.10.155.10">
    <property type="entry name" value="Chemotaxis receptor methyltransferase CheR, N-terminal domain"/>
    <property type="match status" value="1"/>
</dbReference>
<protein>
    <submittedName>
        <fullName evidence="16">PAS domain-containing protein</fullName>
    </submittedName>
</protein>
<dbReference type="GO" id="GO:0008984">
    <property type="term" value="F:protein-glutamate methylesterase activity"/>
    <property type="evidence" value="ECO:0007669"/>
    <property type="project" value="InterPro"/>
</dbReference>
<dbReference type="GO" id="GO:0032259">
    <property type="term" value="P:methylation"/>
    <property type="evidence" value="ECO:0007669"/>
    <property type="project" value="UniProtKB-KW"/>
</dbReference>
<evidence type="ECO:0000256" key="7">
    <source>
        <dbReference type="ARBA" id="ARBA00022741"/>
    </source>
</evidence>
<dbReference type="InterPro" id="IPR050903">
    <property type="entry name" value="Bact_Chemotaxis_MeTrfase"/>
</dbReference>
<feature type="active site" evidence="10">
    <location>
        <position position="48"/>
    </location>
</feature>
<name>A0A1G8M074_9RHOB</name>
<dbReference type="GO" id="GO:0000156">
    <property type="term" value="F:phosphorelay response regulator activity"/>
    <property type="evidence" value="ECO:0007669"/>
    <property type="project" value="InterPro"/>
</dbReference>
<evidence type="ECO:0000313" key="16">
    <source>
        <dbReference type="EMBL" id="SDI61338.1"/>
    </source>
</evidence>
<dbReference type="InterPro" id="IPR000700">
    <property type="entry name" value="PAS-assoc_C"/>
</dbReference>
<keyword evidence="10" id="KW-0145">Chemotaxis</keyword>
<dbReference type="Pfam" id="PF07536">
    <property type="entry name" value="HWE_HK"/>
    <property type="match status" value="1"/>
</dbReference>
<sequence length="1042" mass="115213">MNTDSLPPAKTYVPVCAIGASAGGVEALQTLFRQLPEDLGLAYVVILHLAPEHPSAMAEILSACTAMPVHQVNDTPTLLPDRVYVIPPDRALVITGDSVTAREFSQPRGRRAPIDMFFRSVAQARGDGMAVVLTGAGADGSNGLRAVQESGGVIFVQDPAEAEFPSMPRNAIATGVASVIAPLDRLAERIAEVARSHQAMRTLDQEGVAHDLRRIIGLLRARTGHDFSTYKRATVLRRVLRRMQVCRVASMGSYATLIRTNPEEAQELFGDLLISVTHFFRDEPGFEALRREVIAPLFDNTPKGGLRIWSAGCATGEEAYSLAILLVEEAERRSLRVPVQIFATDLDEGALATAREGRYPKSIEADLSEERLARFFIDEGTHYRIRTDLRERVLFSSHSVLKDPPFLRLDLICCRNLLIYLERSVQDQLLRLFHYGLRPGGALFLGTAETADCLPSLFAPLHRDARLYRARPQGETRMPSLPQAPLAPPPQDRQGAPQARGRDGTPGLMHTAALEQAALPGQTDARRLQAELRAAQAALATSRAEQDAALADLRASNEELHSMNEEYRSTSEDLETSKEELQALNEELQTVNAELKSKLESTSEAHGDLRNLIAATDIGTLFLDTALRIRMFTPPLTGLFTITDRDIGRSITDFTSRLLYDALDRDARRVLEDLVPLETEVQSGDGTWFIIRLRPYRTVEDRIDGVVLTFVDITARRRMESELRESQKNYQILFDSIDEGFAIIDMIFEGDRPVDYRIVGVNAAFARQTRLRDVVGKTARMLVPDLEPHWFDYYGRVARSGQAERFEAPSDVLDRYFDVYAFPVGAKGGPRLGVLFRDVSARKDAEAQRQLLTDELSHRVKNTLAVVQALARQPGTADMTVQQFRDRFIGRLQALGHAHDQLLETHWHSADLAVLARQSLSAYGGQGRRKLVIDGPELLLTPKQGLGLALVLHELATNAAKYGSLSVENGQLDVTWRLQPTETGQEVRLVWTESGGPKVTAPVAKGFGSRLIRQACSYELGGSVELLPEPAGFVALIRFPQG</sequence>
<keyword evidence="10" id="KW-0378">Hydrolase</keyword>
<dbReference type="Gene3D" id="3.30.450.20">
    <property type="entry name" value="PAS domain"/>
    <property type="match status" value="2"/>
</dbReference>
<evidence type="ECO:0000259" key="15">
    <source>
        <dbReference type="PROSITE" id="PS50123"/>
    </source>
</evidence>
<evidence type="ECO:0000313" key="17">
    <source>
        <dbReference type="Proteomes" id="UP000199093"/>
    </source>
</evidence>
<dbReference type="SMART" id="SM00138">
    <property type="entry name" value="MeTrc"/>
    <property type="match status" value="1"/>
</dbReference>
<evidence type="ECO:0000256" key="2">
    <source>
        <dbReference type="ARBA" id="ARBA00001541"/>
    </source>
</evidence>
<feature type="domain" description="CheB-type methylesterase" evidence="14">
    <location>
        <begin position="9"/>
        <end position="197"/>
    </location>
</feature>
<keyword evidence="9" id="KW-0067">ATP-binding</keyword>
<evidence type="ECO:0000256" key="12">
    <source>
        <dbReference type="SAM" id="MobiDB-lite"/>
    </source>
</evidence>
<evidence type="ECO:0000256" key="5">
    <source>
        <dbReference type="ARBA" id="ARBA00022679"/>
    </source>
</evidence>
<feature type="active site" evidence="10">
    <location>
        <position position="21"/>
    </location>
</feature>
<dbReference type="Gene3D" id="3.30.565.10">
    <property type="entry name" value="Histidine kinase-like ATPase, C-terminal domain"/>
    <property type="match status" value="1"/>
</dbReference>
<feature type="active site" evidence="10">
    <location>
        <position position="139"/>
    </location>
</feature>
<dbReference type="PANTHER" id="PTHR24422">
    <property type="entry name" value="CHEMOTAXIS PROTEIN METHYLTRANSFERASE"/>
    <property type="match status" value="1"/>
</dbReference>
<keyword evidence="11" id="KW-0175">Coiled coil</keyword>
<evidence type="ECO:0000259" key="14">
    <source>
        <dbReference type="PROSITE" id="PS50122"/>
    </source>
</evidence>
<evidence type="ECO:0000256" key="4">
    <source>
        <dbReference type="ARBA" id="ARBA00022603"/>
    </source>
</evidence>
<dbReference type="InterPro" id="IPR000673">
    <property type="entry name" value="Sig_transdc_resp-reg_Me-estase"/>
</dbReference>
<evidence type="ECO:0000259" key="13">
    <source>
        <dbReference type="PROSITE" id="PS50113"/>
    </source>
</evidence>
<dbReference type="Pfam" id="PF01739">
    <property type="entry name" value="CheR"/>
    <property type="match status" value="1"/>
</dbReference>
<dbReference type="Gene3D" id="3.40.50.180">
    <property type="entry name" value="Methylesterase CheB, C-terminal domain"/>
    <property type="match status" value="1"/>
</dbReference>
<evidence type="ECO:0000256" key="3">
    <source>
        <dbReference type="ARBA" id="ARBA00022553"/>
    </source>
</evidence>
<proteinExistence type="predicted"/>
<dbReference type="STRING" id="555512.SAMN04487993_1007103"/>
<dbReference type="SMART" id="SM00911">
    <property type="entry name" value="HWE_HK"/>
    <property type="match status" value="1"/>
</dbReference>
<dbReference type="AlphaFoldDB" id="A0A1G8M074"/>
<keyword evidence="5" id="KW-0808">Transferase</keyword>
<evidence type="ECO:0000256" key="10">
    <source>
        <dbReference type="PROSITE-ProRule" id="PRU00050"/>
    </source>
</evidence>
<dbReference type="OrthoDB" id="9816309at2"/>
<dbReference type="PROSITE" id="PS50122">
    <property type="entry name" value="CHEB"/>
    <property type="match status" value="1"/>
</dbReference>
<dbReference type="InterPro" id="IPR035965">
    <property type="entry name" value="PAS-like_dom_sf"/>
</dbReference>